<protein>
    <submittedName>
        <fullName evidence="4">GNAT family acetyltransferase</fullName>
    </submittedName>
</protein>
<keyword evidence="5" id="KW-1185">Reference proteome</keyword>
<reference evidence="4" key="1">
    <citation type="submission" date="2015-12" db="EMBL/GenBank/DDBJ databases">
        <title>Nitrous oxide reduction kinetics distinguish bacteria harboring typical versus atypical NosZ.</title>
        <authorList>
            <person name="Yoon S."/>
            <person name="Nissen S."/>
            <person name="Park D."/>
            <person name="Sanford R.A."/>
            <person name="Loeffler F.E."/>
        </authorList>
    </citation>
    <scope>NUCLEOTIDE SEQUENCE [LARGE SCALE GENOMIC DNA]</scope>
    <source>
        <strain evidence="4">ATCC BAA-841</strain>
    </source>
</reference>
<sequence length="168" mass="18147">MHSRLVITATDLARPEHAAAFLDLLDHYAHDPMGGGEGLSAYARANLVRELQALPTFHGALAFLDGEAVGLINCFAGFSTFAARPLLNIHDIVTRAERRGQGVGQALLQWAEGRARQLGCCKLTLEVLSNNTRAMASYERAGFAPYVLDPAAGNALLLQKYLEEARDA</sequence>
<dbReference type="InterPro" id="IPR000182">
    <property type="entry name" value="GNAT_dom"/>
</dbReference>
<dbReference type="PANTHER" id="PTHR43877:SF2">
    <property type="entry name" value="AMINOALKYLPHOSPHONATE N-ACETYLTRANSFERASE-RELATED"/>
    <property type="match status" value="1"/>
</dbReference>
<organism evidence="4 5">
    <name type="scientific">Dechloromonas denitrificans</name>
    <dbReference type="NCBI Taxonomy" id="281362"/>
    <lineage>
        <taxon>Bacteria</taxon>
        <taxon>Pseudomonadati</taxon>
        <taxon>Pseudomonadota</taxon>
        <taxon>Betaproteobacteria</taxon>
        <taxon>Rhodocyclales</taxon>
        <taxon>Azonexaceae</taxon>
        <taxon>Dechloromonas</taxon>
    </lineage>
</organism>
<evidence type="ECO:0000313" key="5">
    <source>
        <dbReference type="Proteomes" id="UP000070186"/>
    </source>
</evidence>
<proteinExistence type="predicted"/>
<name>A0A133XNM7_9RHOO</name>
<dbReference type="PROSITE" id="PS51186">
    <property type="entry name" value="GNAT"/>
    <property type="match status" value="1"/>
</dbReference>
<evidence type="ECO:0000313" key="4">
    <source>
        <dbReference type="EMBL" id="KXB32537.1"/>
    </source>
</evidence>
<dbReference type="PANTHER" id="PTHR43877">
    <property type="entry name" value="AMINOALKYLPHOSPHONATE N-ACETYLTRANSFERASE-RELATED-RELATED"/>
    <property type="match status" value="1"/>
</dbReference>
<dbReference type="STRING" id="281362.AT959_02325"/>
<dbReference type="RefSeq" id="WP_066880270.1">
    <property type="nucleotide sequence ID" value="NZ_LODL01000005.1"/>
</dbReference>
<gene>
    <name evidence="4" type="ORF">AT959_02325</name>
</gene>
<dbReference type="AlphaFoldDB" id="A0A133XNM7"/>
<comment type="caution">
    <text evidence="4">The sequence shown here is derived from an EMBL/GenBank/DDBJ whole genome shotgun (WGS) entry which is preliminary data.</text>
</comment>
<accession>A0A133XNM7</accession>
<evidence type="ECO:0000259" key="3">
    <source>
        <dbReference type="PROSITE" id="PS51186"/>
    </source>
</evidence>
<dbReference type="SUPFAM" id="SSF55729">
    <property type="entry name" value="Acyl-CoA N-acyltransferases (Nat)"/>
    <property type="match status" value="1"/>
</dbReference>
<dbReference type="InterPro" id="IPR016181">
    <property type="entry name" value="Acyl_CoA_acyltransferase"/>
</dbReference>
<dbReference type="InterPro" id="IPR050832">
    <property type="entry name" value="Bact_Acetyltransf"/>
</dbReference>
<evidence type="ECO:0000256" key="1">
    <source>
        <dbReference type="ARBA" id="ARBA00022679"/>
    </source>
</evidence>
<feature type="domain" description="N-acetyltransferase" evidence="3">
    <location>
        <begin position="8"/>
        <end position="163"/>
    </location>
</feature>
<dbReference type="CDD" id="cd04301">
    <property type="entry name" value="NAT_SF"/>
    <property type="match status" value="1"/>
</dbReference>
<dbReference type="Gene3D" id="3.40.630.30">
    <property type="match status" value="1"/>
</dbReference>
<dbReference type="GO" id="GO:0016747">
    <property type="term" value="F:acyltransferase activity, transferring groups other than amino-acyl groups"/>
    <property type="evidence" value="ECO:0007669"/>
    <property type="project" value="InterPro"/>
</dbReference>
<dbReference type="EMBL" id="LODL01000005">
    <property type="protein sequence ID" value="KXB32537.1"/>
    <property type="molecule type" value="Genomic_DNA"/>
</dbReference>
<keyword evidence="2" id="KW-0012">Acyltransferase</keyword>
<dbReference type="Proteomes" id="UP000070186">
    <property type="component" value="Unassembled WGS sequence"/>
</dbReference>
<keyword evidence="1 4" id="KW-0808">Transferase</keyword>
<evidence type="ECO:0000256" key="2">
    <source>
        <dbReference type="ARBA" id="ARBA00023315"/>
    </source>
</evidence>
<dbReference type="Pfam" id="PF00583">
    <property type="entry name" value="Acetyltransf_1"/>
    <property type="match status" value="1"/>
</dbReference>